<feature type="compositionally biased region" description="Basic and acidic residues" evidence="3">
    <location>
        <begin position="281"/>
        <end position="294"/>
    </location>
</feature>
<dbReference type="GO" id="GO:0006367">
    <property type="term" value="P:transcription initiation at RNA polymerase II promoter"/>
    <property type="evidence" value="ECO:0007669"/>
    <property type="project" value="InterPro"/>
</dbReference>
<dbReference type="InterPro" id="IPR024550">
    <property type="entry name" value="TFIIEa/SarR/Rpc3_HTH_dom"/>
</dbReference>
<accession>A0A9P6U967</accession>
<evidence type="ECO:0000256" key="3">
    <source>
        <dbReference type="SAM" id="MobiDB-lite"/>
    </source>
</evidence>
<dbReference type="GO" id="GO:0005673">
    <property type="term" value="C:transcription factor TFIIE complex"/>
    <property type="evidence" value="ECO:0007669"/>
    <property type="project" value="TreeGrafter"/>
</dbReference>
<gene>
    <name evidence="5" type="ORF">DFQ27_001120</name>
</gene>
<dbReference type="Pfam" id="PF02002">
    <property type="entry name" value="TFIIE_alpha"/>
    <property type="match status" value="1"/>
</dbReference>
<dbReference type="InterPro" id="IPR017919">
    <property type="entry name" value="TFIIE/TFIIEa_HTH"/>
</dbReference>
<dbReference type="OrthoDB" id="361102at2759"/>
<dbReference type="Pfam" id="PF11521">
    <property type="entry name" value="TFIIE-A_C"/>
    <property type="match status" value="1"/>
</dbReference>
<reference evidence="5" key="1">
    <citation type="journal article" date="2020" name="Fungal Divers.">
        <title>Resolving the Mortierellaceae phylogeny through synthesis of multi-gene phylogenetics and phylogenomics.</title>
        <authorList>
            <person name="Vandepol N."/>
            <person name="Liber J."/>
            <person name="Desiro A."/>
            <person name="Na H."/>
            <person name="Kennedy M."/>
            <person name="Barry K."/>
            <person name="Grigoriev I.V."/>
            <person name="Miller A.N."/>
            <person name="O'Donnell K."/>
            <person name="Stajich J.E."/>
            <person name="Bonito G."/>
        </authorList>
    </citation>
    <scope>NUCLEOTIDE SEQUENCE</scope>
    <source>
        <strain evidence="5">BC1065</strain>
    </source>
</reference>
<dbReference type="PANTHER" id="PTHR13097:SF7">
    <property type="entry name" value="GENERAL TRANSCRIPTION FACTOR IIE SUBUNIT 1"/>
    <property type="match status" value="1"/>
</dbReference>
<evidence type="ECO:0000256" key="2">
    <source>
        <dbReference type="ARBA" id="ARBA00023163"/>
    </source>
</evidence>
<keyword evidence="6" id="KW-1185">Reference proteome</keyword>
<keyword evidence="1" id="KW-0805">Transcription regulation</keyword>
<feature type="domain" description="HTH TFE/IIEalpha-type" evidence="4">
    <location>
        <begin position="12"/>
        <end position="103"/>
    </location>
</feature>
<organism evidence="5 6">
    <name type="scientific">Actinomortierella ambigua</name>
    <dbReference type="NCBI Taxonomy" id="1343610"/>
    <lineage>
        <taxon>Eukaryota</taxon>
        <taxon>Fungi</taxon>
        <taxon>Fungi incertae sedis</taxon>
        <taxon>Mucoromycota</taxon>
        <taxon>Mortierellomycotina</taxon>
        <taxon>Mortierellomycetes</taxon>
        <taxon>Mortierellales</taxon>
        <taxon>Mortierellaceae</taxon>
        <taxon>Actinomortierella</taxon>
    </lineage>
</organism>
<name>A0A9P6U967_9FUNG</name>
<feature type="region of interest" description="Disordered" evidence="3">
    <location>
        <begin position="329"/>
        <end position="392"/>
    </location>
</feature>
<protein>
    <recommendedName>
        <fullName evidence="4">HTH TFE/IIEalpha-type domain-containing protein</fullName>
    </recommendedName>
</protein>
<dbReference type="Proteomes" id="UP000807716">
    <property type="component" value="Unassembled WGS sequence"/>
</dbReference>
<dbReference type="InterPro" id="IPR039997">
    <property type="entry name" value="TFE"/>
</dbReference>
<dbReference type="InterPro" id="IPR002853">
    <property type="entry name" value="TFIIE_asu"/>
</dbReference>
<sequence>MATQNPEDQAVLDQLVYRVSRAFYDPRSIVVMDVINKQRQVKDEELAATLKLTVREIHKVCGKLKEDRLIKDVTKQEARKPDQRPVPKTYYYVDYKSFVDVVKFKIHKMSKELDSHMSSKEVQHAGYRCPACHNMFTMVDVVGGFDNGRFLCPNDNCPLDEDKVDDGDQGQELKTKLRENTKPIVDLLKLTDNIVIEQRTGTMVSQEATLRTHDDDDLAFAADGGQQPGEIQVVFQDDNDKAAKKAREAEAQKKRQQNAVPSWHAWSTVSGEMTALGAEAAKRHEPLDDGKVEGEEVTENDLERGEYYKQYYENLALRQQEGGDEEVFETFDDGSQSSLPKRPFDAAGGGDDDSEIDLSQDSRKRSRPNNNDSDAFYDESGSHEALGSADHPAAATATAVDDAGVVDGEEEYDGELPEVSVAGVMVPLLEVTEEHQARMTPEEYLAYYNICQQLQ</sequence>
<proteinExistence type="predicted"/>
<feature type="compositionally biased region" description="Basic and acidic residues" evidence="3">
    <location>
        <begin position="240"/>
        <end position="253"/>
    </location>
</feature>
<evidence type="ECO:0000313" key="6">
    <source>
        <dbReference type="Proteomes" id="UP000807716"/>
    </source>
</evidence>
<dbReference type="PANTHER" id="PTHR13097">
    <property type="entry name" value="TRANSCRIPTION INITIATION FACTOR IIE, ALPHA SUBUNIT"/>
    <property type="match status" value="1"/>
</dbReference>
<dbReference type="SMART" id="SM00531">
    <property type="entry name" value="TFIIE"/>
    <property type="match status" value="1"/>
</dbReference>
<keyword evidence="2" id="KW-0804">Transcription</keyword>
<dbReference type="PROSITE" id="PS51344">
    <property type="entry name" value="HTH_TFE_IIE"/>
    <property type="match status" value="1"/>
</dbReference>
<evidence type="ECO:0000313" key="5">
    <source>
        <dbReference type="EMBL" id="KAG0264599.1"/>
    </source>
</evidence>
<evidence type="ECO:0000259" key="4">
    <source>
        <dbReference type="PROSITE" id="PS51344"/>
    </source>
</evidence>
<dbReference type="AlphaFoldDB" id="A0A9P6U967"/>
<dbReference type="InterPro" id="IPR021600">
    <property type="entry name" value="TFIIE_asu_C"/>
</dbReference>
<dbReference type="EMBL" id="JAAAJB010000135">
    <property type="protein sequence ID" value="KAG0264599.1"/>
    <property type="molecule type" value="Genomic_DNA"/>
</dbReference>
<comment type="caution">
    <text evidence="5">The sequence shown here is derived from an EMBL/GenBank/DDBJ whole genome shotgun (WGS) entry which is preliminary data.</text>
</comment>
<evidence type="ECO:0000256" key="1">
    <source>
        <dbReference type="ARBA" id="ARBA00023015"/>
    </source>
</evidence>
<feature type="region of interest" description="Disordered" evidence="3">
    <location>
        <begin position="240"/>
        <end position="265"/>
    </location>
</feature>
<feature type="region of interest" description="Disordered" evidence="3">
    <location>
        <begin position="281"/>
        <end position="301"/>
    </location>
</feature>